<accession>A0ABT1R2L4</accession>
<evidence type="ECO:0000313" key="2">
    <source>
        <dbReference type="EMBL" id="MCQ4629393.1"/>
    </source>
</evidence>
<sequence length="95" mass="10401">MSRKRFAIGDTVTLKADLFRSADSERVCRVVGVLPSDHGEAQYRVRLGNETCERRIVASDIEATDTVEIRSGGSASASSKGSEPWFKPSSIRVNK</sequence>
<keyword evidence="3" id="KW-1185">Reference proteome</keyword>
<evidence type="ECO:0000313" key="3">
    <source>
        <dbReference type="Proteomes" id="UP000996601"/>
    </source>
</evidence>
<name>A0ABT1R2L4_9HYPH</name>
<reference evidence="2" key="1">
    <citation type="submission" date="2021-07" db="EMBL/GenBank/DDBJ databases">
        <title>Shinella sp. nov., a novel member of the genus Shinella from water.</title>
        <authorList>
            <person name="Deng Y."/>
        </authorList>
    </citation>
    <scope>NUCLEOTIDE SEQUENCE</scope>
    <source>
        <strain evidence="2">CPCC 100929</strain>
    </source>
</reference>
<protein>
    <submittedName>
        <fullName evidence="2">Cold-shock protein</fullName>
    </submittedName>
</protein>
<dbReference type="RefSeq" id="WP_256115547.1">
    <property type="nucleotide sequence ID" value="NZ_WHSB02000002.1"/>
</dbReference>
<evidence type="ECO:0000256" key="1">
    <source>
        <dbReference type="SAM" id="MobiDB-lite"/>
    </source>
</evidence>
<proteinExistence type="predicted"/>
<dbReference type="EMBL" id="WHSB02000002">
    <property type="protein sequence ID" value="MCQ4629393.1"/>
    <property type="molecule type" value="Genomic_DNA"/>
</dbReference>
<organism evidence="2 3">
    <name type="scientific">Shinella lacus</name>
    <dbReference type="NCBI Taxonomy" id="2654216"/>
    <lineage>
        <taxon>Bacteria</taxon>
        <taxon>Pseudomonadati</taxon>
        <taxon>Pseudomonadota</taxon>
        <taxon>Alphaproteobacteria</taxon>
        <taxon>Hyphomicrobiales</taxon>
        <taxon>Rhizobiaceae</taxon>
        <taxon>Shinella</taxon>
    </lineage>
</organism>
<feature type="compositionally biased region" description="Low complexity" evidence="1">
    <location>
        <begin position="71"/>
        <end position="82"/>
    </location>
</feature>
<gene>
    <name evidence="2" type="ORF">GB927_005050</name>
</gene>
<feature type="region of interest" description="Disordered" evidence="1">
    <location>
        <begin position="69"/>
        <end position="95"/>
    </location>
</feature>
<comment type="caution">
    <text evidence="2">The sequence shown here is derived from an EMBL/GenBank/DDBJ whole genome shotgun (WGS) entry which is preliminary data.</text>
</comment>
<dbReference type="Proteomes" id="UP000996601">
    <property type="component" value="Unassembled WGS sequence"/>
</dbReference>